<gene>
    <name evidence="2" type="ORF">SAMN04487891_110166</name>
    <name evidence="3" type="ORF">SAMN05216293_3728</name>
</gene>
<evidence type="ECO:0000259" key="1">
    <source>
        <dbReference type="Pfam" id="PF01551"/>
    </source>
</evidence>
<dbReference type="Proteomes" id="UP000184031">
    <property type="component" value="Unassembled WGS sequence"/>
</dbReference>
<proteinExistence type="predicted"/>
<protein>
    <submittedName>
        <fullName evidence="3">Peptidase family M23</fullName>
    </submittedName>
</protein>
<dbReference type="Proteomes" id="UP000198940">
    <property type="component" value="Unassembled WGS sequence"/>
</dbReference>
<evidence type="ECO:0000313" key="3">
    <source>
        <dbReference type="EMBL" id="SHL54388.1"/>
    </source>
</evidence>
<dbReference type="Pfam" id="PF01551">
    <property type="entry name" value="Peptidase_M23"/>
    <property type="match status" value="1"/>
</dbReference>
<dbReference type="OrthoDB" id="9810477at2"/>
<dbReference type="Gene3D" id="2.70.70.10">
    <property type="entry name" value="Glucose Permease (Domain IIA)"/>
    <property type="match status" value="1"/>
</dbReference>
<dbReference type="GO" id="GO:0004222">
    <property type="term" value="F:metalloendopeptidase activity"/>
    <property type="evidence" value="ECO:0007669"/>
    <property type="project" value="TreeGrafter"/>
</dbReference>
<dbReference type="SUPFAM" id="SSF51261">
    <property type="entry name" value="Duplicated hybrid motif"/>
    <property type="match status" value="1"/>
</dbReference>
<evidence type="ECO:0000313" key="2">
    <source>
        <dbReference type="EMBL" id="SFC41048.1"/>
    </source>
</evidence>
<accession>A0A1M7BH76</accession>
<dbReference type="InterPro" id="IPR011055">
    <property type="entry name" value="Dup_hybrid_motif"/>
</dbReference>
<dbReference type="InterPro" id="IPR016047">
    <property type="entry name" value="M23ase_b-sheet_dom"/>
</dbReference>
<dbReference type="PANTHER" id="PTHR21666">
    <property type="entry name" value="PEPTIDASE-RELATED"/>
    <property type="match status" value="1"/>
</dbReference>
<organism evidence="3 4">
    <name type="scientific">Flagellimonas taeanensis</name>
    <dbReference type="NCBI Taxonomy" id="1005926"/>
    <lineage>
        <taxon>Bacteria</taxon>
        <taxon>Pseudomonadati</taxon>
        <taxon>Bacteroidota</taxon>
        <taxon>Flavobacteriia</taxon>
        <taxon>Flavobacteriales</taxon>
        <taxon>Flavobacteriaceae</taxon>
        <taxon>Flagellimonas</taxon>
    </lineage>
</organism>
<sequence length="266" mass="30200">MAMVFKKKGLKRILGHLMSLGKKEVRYLIFLIVALTVLLLGKAFSMMEEDIGEQMVAMDRYGMSLRANTGNAPMDSVVSDRERERLLFEIEERIVKYLFQIPDYTYMSSLETYFRYSPGLLDEIPSCTPLEKGVYRLSSAFGYRVHPISGKRKKHMGLDFAAPRDKQVYATASGTVVSILRSKTGYGTHIIIRHRFGFRTLYGHLTKILVGKGQFVQQHELIGTVGSSGDSTGYHLHYEVSKNGEKIDPIPSLNLKRKIILELIEQ</sequence>
<dbReference type="InterPro" id="IPR050570">
    <property type="entry name" value="Cell_wall_metabolism_enzyme"/>
</dbReference>
<dbReference type="EMBL" id="FOKU01000010">
    <property type="protein sequence ID" value="SFC41048.1"/>
    <property type="molecule type" value="Genomic_DNA"/>
</dbReference>
<dbReference type="AlphaFoldDB" id="A0A1M7BH76"/>
<dbReference type="STRING" id="1055723.SAMN05216293_3728"/>
<dbReference type="CDD" id="cd12797">
    <property type="entry name" value="M23_peptidase"/>
    <property type="match status" value="1"/>
</dbReference>
<feature type="domain" description="M23ase beta-sheet core" evidence="1">
    <location>
        <begin position="154"/>
        <end position="249"/>
    </location>
</feature>
<keyword evidence="5" id="KW-1185">Reference proteome</keyword>
<dbReference type="EMBL" id="FRAT01000011">
    <property type="protein sequence ID" value="SHL54388.1"/>
    <property type="molecule type" value="Genomic_DNA"/>
</dbReference>
<reference evidence="3 4" key="1">
    <citation type="submission" date="2016-11" db="EMBL/GenBank/DDBJ databases">
        <authorList>
            <person name="Varghese N."/>
            <person name="Submissions S."/>
        </authorList>
    </citation>
    <scope>NUCLEOTIDE SEQUENCE [LARGE SCALE GENOMIC DNA]</scope>
    <source>
        <strain evidence="3 4">CGMCC 1.12174</strain>
        <strain evidence="2 5">DSM 26351</strain>
    </source>
</reference>
<comment type="caution">
    <text evidence="3">The sequence shown here is derived from an EMBL/GenBank/DDBJ whole genome shotgun (WGS) entry which is preliminary data.</text>
</comment>
<evidence type="ECO:0000313" key="5">
    <source>
        <dbReference type="Proteomes" id="UP000198940"/>
    </source>
</evidence>
<evidence type="ECO:0000313" key="4">
    <source>
        <dbReference type="Proteomes" id="UP000184031"/>
    </source>
</evidence>
<name>A0A1M7BH76_9FLAO</name>
<dbReference type="PANTHER" id="PTHR21666:SF285">
    <property type="entry name" value="M23 FAMILY METALLOPEPTIDASE"/>
    <property type="match status" value="1"/>
</dbReference>